<sequence>MYIDEEDDDNCGGDNDDEEEKRIFSLSYPSSKTIAIALVPTLKRDIRSQDASDWVRARDRRVPADLRADSLISVPPAPLEIERCYN</sequence>
<protein>
    <submittedName>
        <fullName evidence="2">Uncharacterized protein</fullName>
    </submittedName>
</protein>
<evidence type="ECO:0000313" key="2">
    <source>
        <dbReference type="EMBL" id="GFO07379.1"/>
    </source>
</evidence>
<evidence type="ECO:0000256" key="1">
    <source>
        <dbReference type="SAM" id="MobiDB-lite"/>
    </source>
</evidence>
<dbReference type="AlphaFoldDB" id="A0AAV4AMG8"/>
<reference evidence="2 3" key="1">
    <citation type="journal article" date="2021" name="Elife">
        <title>Chloroplast acquisition without the gene transfer in kleptoplastic sea slugs, Plakobranchus ocellatus.</title>
        <authorList>
            <person name="Maeda T."/>
            <person name="Takahashi S."/>
            <person name="Yoshida T."/>
            <person name="Shimamura S."/>
            <person name="Takaki Y."/>
            <person name="Nagai Y."/>
            <person name="Toyoda A."/>
            <person name="Suzuki Y."/>
            <person name="Arimoto A."/>
            <person name="Ishii H."/>
            <person name="Satoh N."/>
            <person name="Nishiyama T."/>
            <person name="Hasebe M."/>
            <person name="Maruyama T."/>
            <person name="Minagawa J."/>
            <person name="Obokata J."/>
            <person name="Shigenobu S."/>
        </authorList>
    </citation>
    <scope>NUCLEOTIDE SEQUENCE [LARGE SCALE GENOMIC DNA]</scope>
</reference>
<accession>A0AAV4AMG8</accession>
<keyword evidence="3" id="KW-1185">Reference proteome</keyword>
<gene>
    <name evidence="2" type="ORF">PoB_003388400</name>
</gene>
<evidence type="ECO:0000313" key="3">
    <source>
        <dbReference type="Proteomes" id="UP000735302"/>
    </source>
</evidence>
<dbReference type="Proteomes" id="UP000735302">
    <property type="component" value="Unassembled WGS sequence"/>
</dbReference>
<feature type="region of interest" description="Disordered" evidence="1">
    <location>
        <begin position="1"/>
        <end position="20"/>
    </location>
</feature>
<dbReference type="EMBL" id="BLXT01003865">
    <property type="protein sequence ID" value="GFO07379.1"/>
    <property type="molecule type" value="Genomic_DNA"/>
</dbReference>
<comment type="caution">
    <text evidence="2">The sequence shown here is derived from an EMBL/GenBank/DDBJ whole genome shotgun (WGS) entry which is preliminary data.</text>
</comment>
<organism evidence="2 3">
    <name type="scientific">Plakobranchus ocellatus</name>
    <dbReference type="NCBI Taxonomy" id="259542"/>
    <lineage>
        <taxon>Eukaryota</taxon>
        <taxon>Metazoa</taxon>
        <taxon>Spiralia</taxon>
        <taxon>Lophotrochozoa</taxon>
        <taxon>Mollusca</taxon>
        <taxon>Gastropoda</taxon>
        <taxon>Heterobranchia</taxon>
        <taxon>Euthyneura</taxon>
        <taxon>Panpulmonata</taxon>
        <taxon>Sacoglossa</taxon>
        <taxon>Placobranchoidea</taxon>
        <taxon>Plakobranchidae</taxon>
        <taxon>Plakobranchus</taxon>
    </lineage>
</organism>
<feature type="compositionally biased region" description="Acidic residues" evidence="1">
    <location>
        <begin position="1"/>
        <end position="19"/>
    </location>
</feature>
<proteinExistence type="predicted"/>
<name>A0AAV4AMG8_9GAST</name>